<keyword evidence="7" id="KW-0560">Oxidoreductase</keyword>
<comment type="subcellular location">
    <subcellularLocation>
        <location evidence="1">Cytoplasm</location>
    </subcellularLocation>
</comment>
<keyword evidence="6" id="KW-0223">Dioxygenase</keyword>
<keyword evidence="5" id="KW-0479">Metal-binding</keyword>
<comment type="caution">
    <text evidence="12">The sequence shown here is derived from an EMBL/GenBank/DDBJ whole genome shotgun (WGS) entry which is preliminary data.</text>
</comment>
<evidence type="ECO:0000259" key="11">
    <source>
        <dbReference type="PROSITE" id="PS51393"/>
    </source>
</evidence>
<dbReference type="PROSITE" id="PS50095">
    <property type="entry name" value="PLAT"/>
    <property type="match status" value="1"/>
</dbReference>
<keyword evidence="4" id="KW-0963">Cytoplasm</keyword>
<dbReference type="SUPFAM" id="SSF49723">
    <property type="entry name" value="Lipase/lipooxygenase domain (PLAT/LH2 domain)"/>
    <property type="match status" value="1"/>
</dbReference>
<dbReference type="InterPro" id="IPR000907">
    <property type="entry name" value="LipOase"/>
</dbReference>
<comment type="caution">
    <text evidence="9">Lacks conserved residue(s) required for the propagation of feature annotation.</text>
</comment>
<dbReference type="PROSITE" id="PS00081">
    <property type="entry name" value="LIPOXYGENASE_2"/>
    <property type="match status" value="1"/>
</dbReference>
<dbReference type="Gene3D" id="2.60.60.20">
    <property type="entry name" value="PLAT/LH2 domain"/>
    <property type="match status" value="1"/>
</dbReference>
<evidence type="ECO:0000313" key="12">
    <source>
        <dbReference type="EMBL" id="MED6255041.1"/>
    </source>
</evidence>
<dbReference type="Gene3D" id="1.20.245.10">
    <property type="entry name" value="Lipoxygenase-1, Domain 5"/>
    <property type="match status" value="1"/>
</dbReference>
<evidence type="ECO:0000256" key="3">
    <source>
        <dbReference type="ARBA" id="ARBA00009419"/>
    </source>
</evidence>
<dbReference type="EMBL" id="JAHUTI010070245">
    <property type="protein sequence ID" value="MED6255041.1"/>
    <property type="molecule type" value="Genomic_DNA"/>
</dbReference>
<reference evidence="12 13" key="1">
    <citation type="submission" date="2021-07" db="EMBL/GenBank/DDBJ databases">
        <authorList>
            <person name="Palmer J.M."/>
        </authorList>
    </citation>
    <scope>NUCLEOTIDE SEQUENCE [LARGE SCALE GENOMIC DNA]</scope>
    <source>
        <strain evidence="12 13">AT_MEX2019</strain>
        <tissue evidence="12">Muscle</tissue>
    </source>
</reference>
<evidence type="ECO:0000256" key="1">
    <source>
        <dbReference type="ARBA" id="ARBA00004496"/>
    </source>
</evidence>
<comment type="similarity">
    <text evidence="3">Belongs to the lipoxygenase family.</text>
</comment>
<evidence type="ECO:0008006" key="14">
    <source>
        <dbReference type="Google" id="ProtNLM"/>
    </source>
</evidence>
<accession>A0ABU7BX52</accession>
<gene>
    <name evidence="12" type="ORF">ATANTOWER_003768</name>
</gene>
<keyword evidence="13" id="KW-1185">Reference proteome</keyword>
<keyword evidence="8" id="KW-0443">Lipid metabolism</keyword>
<evidence type="ECO:0000256" key="9">
    <source>
        <dbReference type="PROSITE-ProRule" id="PRU00152"/>
    </source>
</evidence>
<dbReference type="SMART" id="SM00308">
    <property type="entry name" value="LH2"/>
    <property type="match status" value="1"/>
</dbReference>
<comment type="pathway">
    <text evidence="2">Lipid metabolism.</text>
</comment>
<dbReference type="Proteomes" id="UP001345963">
    <property type="component" value="Unassembled WGS sequence"/>
</dbReference>
<sequence>MPAYEVTVYHSKELFACTVNNVYIKLVGEKGESEDTQLSKDSCFIGKESYCTINCHDSIGNLLLIEIQKKSFFLEDKWFPEKIEVKAPNGETYNFPMYTWITDRKKRYFKEGRALTVWEDCSPLGWSSRKQELDRRATVYRWKESEKGMPHHIEANYPSDLPLEDQFITSKTAEFIGQAFENILWEKYIELRECSEAWSDFDDLSKLFDYSKYDILDYVKENWREDDFFGYQFLNGLNPILIRRCTALPDNFPVNENMISLHCKGSLAQEMKKGNIFLCDYKILDGVETRYINKQKQYLMAPLVLLHKTPDDKLMPIAIQLQQKPAADNPIFLPTDSEYDWLLAKLCVRNADFNLFELNTHLLRTHLLAEVFGVSLLRNLPMVHPLYKLLVPHSRYTLHINVLARNKLISQDGVFTEVASSGGEGMIQILRRSLSSITYSSLCIPDDIADRGMKDIPNFFYRDDGLRLWDILHSFVEGILKYYYKSDRDVERDPELQKWIGDIFEHGFLCRAKSGIPQRFTTVKELVKFATMVIFTGSVQHAAVNTGQFDFGGWMPNLPSSLRCPPPTKKNEATETTILSALPDISTTIKALDMLYLLTRKFSDFVPFGTYPEDHFTEEEPRRLIHIFQERLKKLSEVIKERNKKLDVPYKYMDPAEVENSVAI</sequence>
<dbReference type="SUPFAM" id="SSF48484">
    <property type="entry name" value="Lipoxigenase"/>
    <property type="match status" value="1"/>
</dbReference>
<dbReference type="InterPro" id="IPR001024">
    <property type="entry name" value="PLAT/LH2_dom"/>
</dbReference>
<organism evidence="12 13">
    <name type="scientific">Ataeniobius toweri</name>
    <dbReference type="NCBI Taxonomy" id="208326"/>
    <lineage>
        <taxon>Eukaryota</taxon>
        <taxon>Metazoa</taxon>
        <taxon>Chordata</taxon>
        <taxon>Craniata</taxon>
        <taxon>Vertebrata</taxon>
        <taxon>Euteleostomi</taxon>
        <taxon>Actinopterygii</taxon>
        <taxon>Neopterygii</taxon>
        <taxon>Teleostei</taxon>
        <taxon>Neoteleostei</taxon>
        <taxon>Acanthomorphata</taxon>
        <taxon>Ovalentaria</taxon>
        <taxon>Atherinomorphae</taxon>
        <taxon>Cyprinodontiformes</taxon>
        <taxon>Goodeidae</taxon>
        <taxon>Ataeniobius</taxon>
    </lineage>
</organism>
<dbReference type="PANTHER" id="PTHR11771">
    <property type="entry name" value="LIPOXYGENASE"/>
    <property type="match status" value="1"/>
</dbReference>
<dbReference type="InterPro" id="IPR020834">
    <property type="entry name" value="LipOase_CS"/>
</dbReference>
<dbReference type="InterPro" id="IPR036226">
    <property type="entry name" value="LipOase_C_sf"/>
</dbReference>
<evidence type="ECO:0000256" key="8">
    <source>
        <dbReference type="ARBA" id="ARBA00023098"/>
    </source>
</evidence>
<evidence type="ECO:0000256" key="7">
    <source>
        <dbReference type="ARBA" id="ARBA00023002"/>
    </source>
</evidence>
<proteinExistence type="inferred from homology"/>
<dbReference type="InterPro" id="IPR001885">
    <property type="entry name" value="LipOase_mml"/>
</dbReference>
<protein>
    <recommendedName>
        <fullName evidence="14">Hydroperoxide isomerase ALOXE3-like</fullName>
    </recommendedName>
</protein>
<evidence type="ECO:0000256" key="6">
    <source>
        <dbReference type="ARBA" id="ARBA00022964"/>
    </source>
</evidence>
<dbReference type="PROSITE" id="PS51393">
    <property type="entry name" value="LIPOXYGENASE_3"/>
    <property type="match status" value="1"/>
</dbReference>
<evidence type="ECO:0000256" key="5">
    <source>
        <dbReference type="ARBA" id="ARBA00022723"/>
    </source>
</evidence>
<dbReference type="PRINTS" id="PR00467">
    <property type="entry name" value="MAMLPOXGNASE"/>
</dbReference>
<dbReference type="InterPro" id="IPR036392">
    <property type="entry name" value="PLAT/LH2_dom_sf"/>
</dbReference>
<name>A0ABU7BX52_9TELE</name>
<evidence type="ECO:0000256" key="2">
    <source>
        <dbReference type="ARBA" id="ARBA00005189"/>
    </source>
</evidence>
<dbReference type="PRINTS" id="PR00087">
    <property type="entry name" value="LIPOXYGENASE"/>
</dbReference>
<dbReference type="InterPro" id="IPR013819">
    <property type="entry name" value="LipOase_C"/>
</dbReference>
<feature type="domain" description="PLAT" evidence="10">
    <location>
        <begin position="2"/>
        <end position="115"/>
    </location>
</feature>
<dbReference type="Gene3D" id="3.10.450.60">
    <property type="match status" value="1"/>
</dbReference>
<feature type="domain" description="Lipoxygenase" evidence="11">
    <location>
        <begin position="115"/>
        <end position="664"/>
    </location>
</feature>
<dbReference type="Pfam" id="PF00305">
    <property type="entry name" value="Lipoxygenase"/>
    <property type="match status" value="1"/>
</dbReference>
<evidence type="ECO:0000256" key="4">
    <source>
        <dbReference type="ARBA" id="ARBA00022490"/>
    </source>
</evidence>
<evidence type="ECO:0000259" key="10">
    <source>
        <dbReference type="PROSITE" id="PS50095"/>
    </source>
</evidence>
<dbReference type="Pfam" id="PF01477">
    <property type="entry name" value="PLAT"/>
    <property type="match status" value="1"/>
</dbReference>
<evidence type="ECO:0000313" key="13">
    <source>
        <dbReference type="Proteomes" id="UP001345963"/>
    </source>
</evidence>